<keyword evidence="3 6" id="KW-0812">Transmembrane</keyword>
<evidence type="ECO:0000256" key="6">
    <source>
        <dbReference type="SAM" id="Phobius"/>
    </source>
</evidence>
<evidence type="ECO:0000256" key="2">
    <source>
        <dbReference type="ARBA" id="ARBA00022448"/>
    </source>
</evidence>
<evidence type="ECO:0000313" key="9">
    <source>
        <dbReference type="Proteomes" id="UP000663882"/>
    </source>
</evidence>
<comment type="subcellular location">
    <subcellularLocation>
        <location evidence="1">Membrane</location>
        <topology evidence="1">Multi-pass membrane protein</topology>
    </subcellularLocation>
</comment>
<feature type="domain" description="Major facilitator superfamily (MFS) profile" evidence="7">
    <location>
        <begin position="1"/>
        <end position="131"/>
    </location>
</feature>
<dbReference type="PANTHER" id="PTHR43791:SF36">
    <property type="entry name" value="TRANSPORTER, PUTATIVE (AFU_ORTHOLOGUE AFUA_6G08340)-RELATED"/>
    <property type="match status" value="1"/>
</dbReference>
<dbReference type="EMBL" id="CAJNOO010003557">
    <property type="protein sequence ID" value="CAF1343678.1"/>
    <property type="molecule type" value="Genomic_DNA"/>
</dbReference>
<sequence length="131" mass="14938">MGIENDLKLSPSERNWDISLFFLAYLIFAIPSSILMRYIGATRYLSLSMLAWGSITVGLAFVRNAQQLLSVKFLLGMTQAGFFTSIVIYFSLWYRKRDQTMRIAILYGATIISGALSGVWFHTPGWYSWSE</sequence>
<dbReference type="SUPFAM" id="SSF103473">
    <property type="entry name" value="MFS general substrate transporter"/>
    <property type="match status" value="1"/>
</dbReference>
<dbReference type="PROSITE" id="PS50850">
    <property type="entry name" value="MFS"/>
    <property type="match status" value="1"/>
</dbReference>
<dbReference type="Gene3D" id="1.20.1250.20">
    <property type="entry name" value="MFS general substrate transporter like domains"/>
    <property type="match status" value="1"/>
</dbReference>
<keyword evidence="4 6" id="KW-1133">Transmembrane helix</keyword>
<protein>
    <recommendedName>
        <fullName evidence="7">Major facilitator superfamily (MFS) profile domain-containing protein</fullName>
    </recommendedName>
</protein>
<keyword evidence="5 6" id="KW-0472">Membrane</keyword>
<dbReference type="OrthoDB" id="3936150at2759"/>
<dbReference type="PANTHER" id="PTHR43791">
    <property type="entry name" value="PERMEASE-RELATED"/>
    <property type="match status" value="1"/>
</dbReference>
<evidence type="ECO:0000259" key="7">
    <source>
        <dbReference type="PROSITE" id="PS50850"/>
    </source>
</evidence>
<dbReference type="AlphaFoldDB" id="A0A815GRH1"/>
<dbReference type="InterPro" id="IPR036259">
    <property type="entry name" value="MFS_trans_sf"/>
</dbReference>
<reference evidence="8" key="1">
    <citation type="submission" date="2021-02" db="EMBL/GenBank/DDBJ databases">
        <authorList>
            <person name="Nowell W R."/>
        </authorList>
    </citation>
    <scope>NUCLEOTIDE SEQUENCE</scope>
</reference>
<evidence type="ECO:0000256" key="5">
    <source>
        <dbReference type="ARBA" id="ARBA00023136"/>
    </source>
</evidence>
<feature type="transmembrane region" description="Helical" evidence="6">
    <location>
        <begin position="104"/>
        <end position="123"/>
    </location>
</feature>
<evidence type="ECO:0000256" key="4">
    <source>
        <dbReference type="ARBA" id="ARBA00022989"/>
    </source>
</evidence>
<evidence type="ECO:0000256" key="1">
    <source>
        <dbReference type="ARBA" id="ARBA00004141"/>
    </source>
</evidence>
<dbReference type="Pfam" id="PF07690">
    <property type="entry name" value="MFS_1"/>
    <property type="match status" value="1"/>
</dbReference>
<evidence type="ECO:0000256" key="3">
    <source>
        <dbReference type="ARBA" id="ARBA00022692"/>
    </source>
</evidence>
<dbReference type="InterPro" id="IPR020846">
    <property type="entry name" value="MFS_dom"/>
</dbReference>
<gene>
    <name evidence="8" type="ORF">RFH988_LOCUS31921</name>
</gene>
<organism evidence="8 9">
    <name type="scientific">Rotaria sordida</name>
    <dbReference type="NCBI Taxonomy" id="392033"/>
    <lineage>
        <taxon>Eukaryota</taxon>
        <taxon>Metazoa</taxon>
        <taxon>Spiralia</taxon>
        <taxon>Gnathifera</taxon>
        <taxon>Rotifera</taxon>
        <taxon>Eurotatoria</taxon>
        <taxon>Bdelloidea</taxon>
        <taxon>Philodinida</taxon>
        <taxon>Philodinidae</taxon>
        <taxon>Rotaria</taxon>
    </lineage>
</organism>
<feature type="transmembrane region" description="Helical" evidence="6">
    <location>
        <begin position="73"/>
        <end position="92"/>
    </location>
</feature>
<comment type="caution">
    <text evidence="8">The sequence shown here is derived from an EMBL/GenBank/DDBJ whole genome shotgun (WGS) entry which is preliminary data.</text>
</comment>
<accession>A0A815GRH1</accession>
<feature type="transmembrane region" description="Helical" evidence="6">
    <location>
        <begin position="44"/>
        <end position="61"/>
    </location>
</feature>
<evidence type="ECO:0000313" key="8">
    <source>
        <dbReference type="EMBL" id="CAF1343678.1"/>
    </source>
</evidence>
<name>A0A815GRH1_9BILA</name>
<dbReference type="GO" id="GO:0016020">
    <property type="term" value="C:membrane"/>
    <property type="evidence" value="ECO:0007669"/>
    <property type="project" value="UniProtKB-SubCell"/>
</dbReference>
<feature type="transmembrane region" description="Helical" evidence="6">
    <location>
        <begin position="20"/>
        <end position="39"/>
    </location>
</feature>
<proteinExistence type="predicted"/>
<dbReference type="InterPro" id="IPR011701">
    <property type="entry name" value="MFS"/>
</dbReference>
<dbReference type="Proteomes" id="UP000663882">
    <property type="component" value="Unassembled WGS sequence"/>
</dbReference>
<keyword evidence="2" id="KW-0813">Transport</keyword>
<dbReference type="GO" id="GO:0022857">
    <property type="term" value="F:transmembrane transporter activity"/>
    <property type="evidence" value="ECO:0007669"/>
    <property type="project" value="InterPro"/>
</dbReference>